<feature type="coiled-coil region" evidence="4">
    <location>
        <begin position="110"/>
        <end position="144"/>
    </location>
</feature>
<gene>
    <name evidence="6" type="ORF">TELCIR_07051</name>
</gene>
<dbReference type="GO" id="GO:0031267">
    <property type="term" value="F:small GTPase binding"/>
    <property type="evidence" value="ECO:0007669"/>
    <property type="project" value="TreeGrafter"/>
</dbReference>
<evidence type="ECO:0000256" key="1">
    <source>
        <dbReference type="ARBA" id="ARBA00022448"/>
    </source>
</evidence>
<dbReference type="GO" id="GO:0060271">
    <property type="term" value="P:cilium assembly"/>
    <property type="evidence" value="ECO:0007669"/>
    <property type="project" value="TreeGrafter"/>
</dbReference>
<dbReference type="InterPro" id="IPR051241">
    <property type="entry name" value="DZIP_RILPL"/>
</dbReference>
<accession>A0A2G9ULN4</accession>
<keyword evidence="2" id="KW-0653">Protein transport</keyword>
<sequence>MLICAVISALETLESLANNNERENEEILSLQKTVERLEHEKQARQLQTAKFEEELDQVEETYKKDINELRQMVKALMSENKTLSTTVSSLPATTESPTSAAMREEDVRLMFELKEMSHKQKEEIKALQRDVEQYACEVENVGATFSSVAHYRLEKTEEANIQLRRLLSDTDRVCKDLQQANQVDDEPRFTLAELREVLQEKNVLKGRVMELEEELENLRPGRKERERDDLLRWSKIKSIILTHAFKII</sequence>
<feature type="coiled-coil region" evidence="4">
    <location>
        <begin position="6"/>
        <end position="86"/>
    </location>
</feature>
<evidence type="ECO:0000256" key="4">
    <source>
        <dbReference type="SAM" id="Coils"/>
    </source>
</evidence>
<evidence type="ECO:0000313" key="7">
    <source>
        <dbReference type="Proteomes" id="UP000230423"/>
    </source>
</evidence>
<keyword evidence="1" id="KW-0813">Transport</keyword>
<dbReference type="PROSITE" id="PS51777">
    <property type="entry name" value="RH2"/>
    <property type="match status" value="1"/>
</dbReference>
<dbReference type="GO" id="GO:0051959">
    <property type="term" value="F:dynein light intermediate chain binding"/>
    <property type="evidence" value="ECO:0007669"/>
    <property type="project" value="TreeGrafter"/>
</dbReference>
<dbReference type="EMBL" id="KZ346067">
    <property type="protein sequence ID" value="PIO71056.1"/>
    <property type="molecule type" value="Genomic_DNA"/>
</dbReference>
<name>A0A2G9ULN4_TELCI</name>
<evidence type="ECO:0000259" key="5">
    <source>
        <dbReference type="PROSITE" id="PS51777"/>
    </source>
</evidence>
<dbReference type="PANTHER" id="PTHR21502">
    <property type="entry name" value="ZINC FINGER PROTEIN DZIP1"/>
    <property type="match status" value="1"/>
</dbReference>
<feature type="domain" description="RH2" evidence="5">
    <location>
        <begin position="186"/>
        <end position="248"/>
    </location>
</feature>
<dbReference type="Proteomes" id="UP000230423">
    <property type="component" value="Unassembled WGS sequence"/>
</dbReference>
<evidence type="ECO:0000313" key="6">
    <source>
        <dbReference type="EMBL" id="PIO71056.1"/>
    </source>
</evidence>
<evidence type="ECO:0000256" key="3">
    <source>
        <dbReference type="ARBA" id="ARBA00023054"/>
    </source>
</evidence>
<reference evidence="6 7" key="1">
    <citation type="submission" date="2015-09" db="EMBL/GenBank/DDBJ databases">
        <title>Draft genome of the parasitic nematode Teladorsagia circumcincta isolate WARC Sus (inbred).</title>
        <authorList>
            <person name="Mitreva M."/>
        </authorList>
    </citation>
    <scope>NUCLEOTIDE SEQUENCE [LARGE SCALE GENOMIC DNA]</scope>
    <source>
        <strain evidence="6 7">S</strain>
    </source>
</reference>
<keyword evidence="3 4" id="KW-0175">Coiled coil</keyword>
<keyword evidence="7" id="KW-1185">Reference proteome</keyword>
<organism evidence="6 7">
    <name type="scientific">Teladorsagia circumcincta</name>
    <name type="common">Brown stomach worm</name>
    <name type="synonym">Ostertagia circumcincta</name>
    <dbReference type="NCBI Taxonomy" id="45464"/>
    <lineage>
        <taxon>Eukaryota</taxon>
        <taxon>Metazoa</taxon>
        <taxon>Ecdysozoa</taxon>
        <taxon>Nematoda</taxon>
        <taxon>Chromadorea</taxon>
        <taxon>Rhabditida</taxon>
        <taxon>Rhabditina</taxon>
        <taxon>Rhabditomorpha</taxon>
        <taxon>Strongyloidea</taxon>
        <taxon>Trichostrongylidae</taxon>
        <taxon>Teladorsagia</taxon>
    </lineage>
</organism>
<protein>
    <recommendedName>
        <fullName evidence="5">RH2 domain-containing protein</fullName>
    </recommendedName>
</protein>
<dbReference type="GO" id="GO:0015031">
    <property type="term" value="P:protein transport"/>
    <property type="evidence" value="ECO:0007669"/>
    <property type="project" value="UniProtKB-KW"/>
</dbReference>
<dbReference type="GO" id="GO:0005737">
    <property type="term" value="C:cytoplasm"/>
    <property type="evidence" value="ECO:0007669"/>
    <property type="project" value="TreeGrafter"/>
</dbReference>
<dbReference type="Pfam" id="PF11461">
    <property type="entry name" value="RILP"/>
    <property type="match status" value="1"/>
</dbReference>
<dbReference type="PANTHER" id="PTHR21502:SF4">
    <property type="entry name" value="RILP-LIKE PROTEIN HOMOLOG"/>
    <property type="match status" value="1"/>
</dbReference>
<dbReference type="InterPro" id="IPR021563">
    <property type="entry name" value="RILP_dimer"/>
</dbReference>
<dbReference type="GO" id="GO:0036064">
    <property type="term" value="C:ciliary basal body"/>
    <property type="evidence" value="ECO:0007669"/>
    <property type="project" value="TreeGrafter"/>
</dbReference>
<dbReference type="SUPFAM" id="SSF161256">
    <property type="entry name" value="RILP dimerisation region"/>
    <property type="match status" value="1"/>
</dbReference>
<dbReference type="AlphaFoldDB" id="A0A2G9ULN4"/>
<proteinExistence type="predicted"/>
<dbReference type="GO" id="GO:0046983">
    <property type="term" value="F:protein dimerization activity"/>
    <property type="evidence" value="ECO:0007669"/>
    <property type="project" value="InterPro"/>
</dbReference>
<dbReference type="InterPro" id="IPR034744">
    <property type="entry name" value="RH2"/>
</dbReference>
<dbReference type="OrthoDB" id="10069524at2759"/>
<dbReference type="Pfam" id="PF09744">
    <property type="entry name" value="RH1"/>
    <property type="match status" value="1"/>
</dbReference>
<dbReference type="InterPro" id="IPR034743">
    <property type="entry name" value="RH1"/>
</dbReference>
<evidence type="ECO:0000256" key="2">
    <source>
        <dbReference type="ARBA" id="ARBA00022927"/>
    </source>
</evidence>
<dbReference type="Gene3D" id="6.10.230.10">
    <property type="match status" value="1"/>
</dbReference>